<feature type="transmembrane region" description="Helical" evidence="7">
    <location>
        <begin position="228"/>
        <end position="249"/>
    </location>
</feature>
<dbReference type="PANTHER" id="PTHR30151">
    <property type="entry name" value="ALKANE SULFONATE ABC TRANSPORTER-RELATED, MEMBRANE SUBUNIT"/>
    <property type="match status" value="1"/>
</dbReference>
<feature type="transmembrane region" description="Helical" evidence="7">
    <location>
        <begin position="30"/>
        <end position="47"/>
    </location>
</feature>
<keyword evidence="11" id="KW-1185">Reference proteome</keyword>
<dbReference type="GO" id="GO:0055085">
    <property type="term" value="P:transmembrane transport"/>
    <property type="evidence" value="ECO:0007669"/>
    <property type="project" value="InterPro"/>
</dbReference>
<accession>A0A510V1K2</accession>
<feature type="transmembrane region" description="Helical" evidence="7">
    <location>
        <begin position="105"/>
        <end position="126"/>
    </location>
</feature>
<keyword evidence="5 7" id="KW-1133">Transmembrane helix</keyword>
<dbReference type="Gene3D" id="1.10.3720.10">
    <property type="entry name" value="MetI-like"/>
    <property type="match status" value="1"/>
</dbReference>
<evidence type="ECO:0000313" key="11">
    <source>
        <dbReference type="Proteomes" id="UP000321118"/>
    </source>
</evidence>
<comment type="similarity">
    <text evidence="7">Belongs to the binding-protein-dependent transport system permease family.</text>
</comment>
<protein>
    <recommendedName>
        <fullName evidence="9">ABC transmembrane type-1 domain-containing protein</fullName>
    </recommendedName>
</protein>
<dbReference type="AlphaFoldDB" id="A0A510V1K2"/>
<dbReference type="InterPro" id="IPR000515">
    <property type="entry name" value="MetI-like"/>
</dbReference>
<keyword evidence="3" id="KW-1003">Cell membrane</keyword>
<keyword evidence="2 7" id="KW-0813">Transport</keyword>
<keyword evidence="6 7" id="KW-0472">Membrane</keyword>
<dbReference type="Proteomes" id="UP000321118">
    <property type="component" value="Unassembled WGS sequence"/>
</dbReference>
<feature type="region of interest" description="Disordered" evidence="8">
    <location>
        <begin position="1"/>
        <end position="20"/>
    </location>
</feature>
<feature type="transmembrane region" description="Helical" evidence="7">
    <location>
        <begin position="138"/>
        <end position="162"/>
    </location>
</feature>
<evidence type="ECO:0000256" key="3">
    <source>
        <dbReference type="ARBA" id="ARBA00022475"/>
    </source>
</evidence>
<evidence type="ECO:0000256" key="4">
    <source>
        <dbReference type="ARBA" id="ARBA00022692"/>
    </source>
</evidence>
<evidence type="ECO:0000256" key="6">
    <source>
        <dbReference type="ARBA" id="ARBA00023136"/>
    </source>
</evidence>
<dbReference type="Pfam" id="PF00528">
    <property type="entry name" value="BPD_transp_1"/>
    <property type="match status" value="1"/>
</dbReference>
<feature type="domain" description="ABC transmembrane type-1" evidence="9">
    <location>
        <begin position="103"/>
        <end position="299"/>
    </location>
</feature>
<dbReference type="PROSITE" id="PS50928">
    <property type="entry name" value="ABC_TM1"/>
    <property type="match status" value="1"/>
</dbReference>
<dbReference type="InterPro" id="IPR035906">
    <property type="entry name" value="MetI-like_sf"/>
</dbReference>
<proteinExistence type="inferred from homology"/>
<comment type="subcellular location">
    <subcellularLocation>
        <location evidence="1 7">Cell membrane</location>
        <topology evidence="1 7">Multi-pass membrane protein</topology>
    </subcellularLocation>
</comment>
<dbReference type="GO" id="GO:0005886">
    <property type="term" value="C:plasma membrane"/>
    <property type="evidence" value="ECO:0007669"/>
    <property type="project" value="UniProtKB-SubCell"/>
</dbReference>
<reference evidence="10 11" key="1">
    <citation type="submission" date="2019-07" db="EMBL/GenBank/DDBJ databases">
        <title>Whole genome shotgun sequence of Cellulomonas xylanilytica NBRC 101102.</title>
        <authorList>
            <person name="Hosoyama A."/>
            <person name="Uohara A."/>
            <person name="Ohji S."/>
            <person name="Ichikawa N."/>
        </authorList>
    </citation>
    <scope>NUCLEOTIDE SEQUENCE [LARGE SCALE GENOMIC DNA]</scope>
    <source>
        <strain evidence="10 11">NBRC 101102</strain>
    </source>
</reference>
<evidence type="ECO:0000256" key="2">
    <source>
        <dbReference type="ARBA" id="ARBA00022448"/>
    </source>
</evidence>
<dbReference type="RefSeq" id="WP_146926295.1">
    <property type="nucleotide sequence ID" value="NZ_BJUB01000003.1"/>
</dbReference>
<feature type="transmembrane region" description="Helical" evidence="7">
    <location>
        <begin position="278"/>
        <end position="302"/>
    </location>
</feature>
<evidence type="ECO:0000256" key="5">
    <source>
        <dbReference type="ARBA" id="ARBA00022989"/>
    </source>
</evidence>
<dbReference type="SUPFAM" id="SSF161098">
    <property type="entry name" value="MetI-like"/>
    <property type="match status" value="1"/>
</dbReference>
<organism evidence="10 11">
    <name type="scientific">Cellulomonas xylanilytica</name>
    <dbReference type="NCBI Taxonomy" id="233583"/>
    <lineage>
        <taxon>Bacteria</taxon>
        <taxon>Bacillati</taxon>
        <taxon>Actinomycetota</taxon>
        <taxon>Actinomycetes</taxon>
        <taxon>Micrococcales</taxon>
        <taxon>Cellulomonadaceae</taxon>
        <taxon>Cellulomonas</taxon>
    </lineage>
</organism>
<name>A0A510V1K2_9CELL</name>
<dbReference type="PANTHER" id="PTHR30151:SF0">
    <property type="entry name" value="ABC TRANSPORTER PERMEASE PROTEIN MJ0413-RELATED"/>
    <property type="match status" value="1"/>
</dbReference>
<dbReference type="EMBL" id="BJUB01000003">
    <property type="protein sequence ID" value="GEK20787.1"/>
    <property type="molecule type" value="Genomic_DNA"/>
</dbReference>
<evidence type="ECO:0000256" key="1">
    <source>
        <dbReference type="ARBA" id="ARBA00004651"/>
    </source>
</evidence>
<gene>
    <name evidence="10" type="ORF">CXY01_13070</name>
</gene>
<evidence type="ECO:0000313" key="10">
    <source>
        <dbReference type="EMBL" id="GEK20787.1"/>
    </source>
</evidence>
<comment type="caution">
    <text evidence="10">The sequence shown here is derived from an EMBL/GenBank/DDBJ whole genome shotgun (WGS) entry which is preliminary data.</text>
</comment>
<evidence type="ECO:0000256" key="8">
    <source>
        <dbReference type="SAM" id="MobiDB-lite"/>
    </source>
</evidence>
<keyword evidence="4 7" id="KW-0812">Transmembrane</keyword>
<dbReference type="CDD" id="cd06261">
    <property type="entry name" value="TM_PBP2"/>
    <property type="match status" value="1"/>
</dbReference>
<dbReference type="OrthoDB" id="4926350at2"/>
<evidence type="ECO:0000259" key="9">
    <source>
        <dbReference type="PROSITE" id="PS50928"/>
    </source>
</evidence>
<evidence type="ECO:0000256" key="7">
    <source>
        <dbReference type="RuleBase" id="RU363032"/>
    </source>
</evidence>
<sequence>MTDLATTLAPERTAPVPVRPRERSTARRRILVGVLAVLLLAALWELVKVVVPDAGGHLGEASVLPRTDDLAMPHVWDIVERVLQPETSATGSPTVLGAMLSACWFTLRVALAGWLVGSVGGLLLAALMQRWQLAEHALVPWVVLSQTVPLIALAPLVVGWGGRIHIGAFEWQRWMSVALIASYLAFFPVTIGALRGFQSPPAAQVELFRAQAATWNRTMLSLRLPASVPYLLPALRLGAATAVVGAIVAEVSTGTKGGIGRLIISYAQSASGDPAKPWAAIAAAALLGLLAAGLVSLLGLGLGRYRYAEVR</sequence>
<feature type="transmembrane region" description="Helical" evidence="7">
    <location>
        <begin position="174"/>
        <end position="194"/>
    </location>
</feature>